<sequence length="472" mass="54902">MHPLKPDEQSKKWIGRFSVQERPDVYGHLFFTADEGIRTELFYDTKEEKTPHIPLNGMIDCISGVTEGSDKVTLINCFEGGSIQRGGLNQFNLHVNYLLWGQHVTDLNKPLFKLFSFSSQSFHAFISPENIRVHHNHKNDRLSVKYVKPRNKIYECENLGTLEIDIGIRQFYLGELSDGSYPLKEEARLEINFKKKKSLNEIIAIAKTLDLFFSITSGKFMAMPRISLGKNDLKELSEGKIHENFADLLLTMDWYKPQEFSHWRDNTLVFYEVSRNWGKIISKLIQESDILIRPMGLYAAATARNLDIETRFLYLIQAIEGFHRRIYETEIISKSDFKESKNNLLATAKKIKSKSAQDLFVRKISGLRNDPSLNQRIQHLFGNLPKEVAFCKPEYAPKIVKIRDTLSHNLESKFDNHAYQECASYSDLLQRLFELSLLKYLGVTNNTLKKIYDRNWKIRYVNKTITEILKEK</sequence>
<gene>
    <name evidence="3" type="ORF">A11S_2087</name>
</gene>
<dbReference type="OrthoDB" id="4338547at2"/>
<dbReference type="HOGENOM" id="CLU_039923_0_0_5"/>
<accession>M4VL97</accession>
<dbReference type="Proteomes" id="UP000011932">
    <property type="component" value="Chromosome"/>
</dbReference>
<evidence type="ECO:0000313" key="3">
    <source>
        <dbReference type="EMBL" id="AGH98886.1"/>
    </source>
</evidence>
<dbReference type="AlphaFoldDB" id="M4VL97"/>
<name>M4VL97_9BACT</name>
<protein>
    <submittedName>
        <fullName evidence="3">Uncharacterized protein</fullName>
    </submittedName>
</protein>
<evidence type="ECO:0000313" key="4">
    <source>
        <dbReference type="Proteomes" id="UP000011932"/>
    </source>
</evidence>
<organism evidence="3 4">
    <name type="scientific">Micavibrio aeruginosavorus EPB</name>
    <dbReference type="NCBI Taxonomy" id="349215"/>
    <lineage>
        <taxon>Bacteria</taxon>
        <taxon>Pseudomonadati</taxon>
        <taxon>Bdellovibrionota</taxon>
        <taxon>Bdellovibrionia</taxon>
        <taxon>Bdellovibrionales</taxon>
        <taxon>Pseudobdellovibrionaceae</taxon>
        <taxon>Micavibrio</taxon>
    </lineage>
</organism>
<dbReference type="EMBL" id="CP003538">
    <property type="protein sequence ID" value="AGH98886.1"/>
    <property type="molecule type" value="Genomic_DNA"/>
</dbReference>
<dbReference type="Pfam" id="PF18862">
    <property type="entry name" value="ApeA_NTD1"/>
    <property type="match status" value="1"/>
</dbReference>
<dbReference type="InterPro" id="IPR041223">
    <property type="entry name" value="ApeA_NTD"/>
</dbReference>
<dbReference type="RefSeq" id="WP_015468400.1">
    <property type="nucleotide sequence ID" value="NC_020812.1"/>
</dbReference>
<dbReference type="Pfam" id="PF18739">
    <property type="entry name" value="HEPN_Apea"/>
    <property type="match status" value="1"/>
</dbReference>
<evidence type="ECO:0000259" key="2">
    <source>
        <dbReference type="Pfam" id="PF18862"/>
    </source>
</evidence>
<feature type="domain" description="ApeA N-terminal" evidence="2">
    <location>
        <begin position="12"/>
        <end position="243"/>
    </location>
</feature>
<dbReference type="InterPro" id="IPR041229">
    <property type="entry name" value="HEPN_Apea"/>
</dbReference>
<reference evidence="3 4" key="1">
    <citation type="journal article" date="2013" name="ISME J.">
        <title>By their genes ye shall know them: genomic signatures of predatory bacteria.</title>
        <authorList>
            <person name="Pasternak Z."/>
            <person name="Pietrokovski S."/>
            <person name="Rotem O."/>
            <person name="Gophna U."/>
            <person name="Lurie-Weinberger M.N."/>
            <person name="Jurkevitch E."/>
        </authorList>
    </citation>
    <scope>NUCLEOTIDE SEQUENCE [LARGE SCALE GENOMIC DNA]</scope>
    <source>
        <strain evidence="3">EPB</strain>
    </source>
</reference>
<feature type="domain" description="Apea-like HEPN" evidence="1">
    <location>
        <begin position="315"/>
        <end position="446"/>
    </location>
</feature>
<proteinExistence type="predicted"/>
<dbReference type="KEGG" id="man:A11S_2087"/>
<evidence type="ECO:0000259" key="1">
    <source>
        <dbReference type="Pfam" id="PF18739"/>
    </source>
</evidence>